<dbReference type="EMBL" id="JAGMWN010000008">
    <property type="protein sequence ID" value="MBP5858494.1"/>
    <property type="molecule type" value="Genomic_DNA"/>
</dbReference>
<dbReference type="Pfam" id="PF06325">
    <property type="entry name" value="PrmA"/>
    <property type="match status" value="1"/>
</dbReference>
<dbReference type="RefSeq" id="WP_210683080.1">
    <property type="nucleotide sequence ID" value="NZ_JAGMWN010000008.1"/>
</dbReference>
<dbReference type="Gene3D" id="3.40.50.150">
    <property type="entry name" value="Vaccinia Virus protein VP39"/>
    <property type="match status" value="1"/>
</dbReference>
<dbReference type="CDD" id="cd02440">
    <property type="entry name" value="AdoMet_MTases"/>
    <property type="match status" value="1"/>
</dbReference>
<reference evidence="3" key="1">
    <citation type="submission" date="2021-04" db="EMBL/GenBank/DDBJ databases">
        <authorList>
            <person name="Zhang D.-C."/>
        </authorList>
    </citation>
    <scope>NUCLEOTIDE SEQUENCE</scope>
    <source>
        <strain evidence="3">CGMCC 1.15697</strain>
    </source>
</reference>
<gene>
    <name evidence="3" type="ORF">KAJ83_15845</name>
</gene>
<dbReference type="Proteomes" id="UP000672602">
    <property type="component" value="Unassembled WGS sequence"/>
</dbReference>
<accession>A0A8J7S4B3</accession>
<name>A0A8J7S4B3_9PROT</name>
<dbReference type="GO" id="GO:0032259">
    <property type="term" value="P:methylation"/>
    <property type="evidence" value="ECO:0007669"/>
    <property type="project" value="UniProtKB-KW"/>
</dbReference>
<dbReference type="InterPro" id="IPR050078">
    <property type="entry name" value="Ribosomal_L11_MeTrfase_PrmA"/>
</dbReference>
<dbReference type="PANTHER" id="PTHR43648:SF1">
    <property type="entry name" value="ELECTRON TRANSFER FLAVOPROTEIN BETA SUBUNIT LYSINE METHYLTRANSFERASE"/>
    <property type="match status" value="1"/>
</dbReference>
<evidence type="ECO:0000313" key="3">
    <source>
        <dbReference type="EMBL" id="MBP5858494.1"/>
    </source>
</evidence>
<comment type="caution">
    <text evidence="3">The sequence shown here is derived from an EMBL/GenBank/DDBJ whole genome shotgun (WGS) entry which is preliminary data.</text>
</comment>
<evidence type="ECO:0000313" key="4">
    <source>
        <dbReference type="Proteomes" id="UP000672602"/>
    </source>
</evidence>
<organism evidence="3 4">
    <name type="scientific">Marivibrio halodurans</name>
    <dbReference type="NCBI Taxonomy" id="2039722"/>
    <lineage>
        <taxon>Bacteria</taxon>
        <taxon>Pseudomonadati</taxon>
        <taxon>Pseudomonadota</taxon>
        <taxon>Alphaproteobacteria</taxon>
        <taxon>Rhodospirillales</taxon>
        <taxon>Rhodospirillaceae</taxon>
        <taxon>Marivibrio</taxon>
    </lineage>
</organism>
<evidence type="ECO:0000256" key="2">
    <source>
        <dbReference type="ARBA" id="ARBA00022679"/>
    </source>
</evidence>
<protein>
    <submittedName>
        <fullName evidence="3">Methyltransferase</fullName>
    </submittedName>
</protein>
<dbReference type="InterPro" id="IPR029063">
    <property type="entry name" value="SAM-dependent_MTases_sf"/>
</dbReference>
<dbReference type="GO" id="GO:0016279">
    <property type="term" value="F:protein-lysine N-methyltransferase activity"/>
    <property type="evidence" value="ECO:0007669"/>
    <property type="project" value="TreeGrafter"/>
</dbReference>
<dbReference type="AlphaFoldDB" id="A0A8J7S4B3"/>
<sequence length="233" mass="25045">MISPLDQGTLELPESGLILDHTSLEAPRLVPEVQLHLAAQDLPFFRMGEDELAERGLGVPYWAFAWAGGQALARYVLDNPAIVRGRRVLDFGSGSGLVGIAAATAGAFDVVASEIDPLCAAAIRLNAEANDHYIDVLLEDVIGSTDPAFEVVLVGDVCYDKEIADRLIPWLEALDGAGRTVLIGDPGRFHLPTLGLERIAHYHAPTTALMEDSDLRNAGVWRFARAEDVLPAA</sequence>
<keyword evidence="4" id="KW-1185">Reference proteome</keyword>
<dbReference type="PANTHER" id="PTHR43648">
    <property type="entry name" value="ELECTRON TRANSFER FLAVOPROTEIN BETA SUBUNIT LYSINE METHYLTRANSFERASE"/>
    <property type="match status" value="1"/>
</dbReference>
<dbReference type="SUPFAM" id="SSF53335">
    <property type="entry name" value="S-adenosyl-L-methionine-dependent methyltransferases"/>
    <property type="match status" value="1"/>
</dbReference>
<proteinExistence type="predicted"/>
<keyword evidence="2" id="KW-0808">Transferase</keyword>
<evidence type="ECO:0000256" key="1">
    <source>
        <dbReference type="ARBA" id="ARBA00022603"/>
    </source>
</evidence>
<keyword evidence="1 3" id="KW-0489">Methyltransferase</keyword>